<accession>A0A317XXB8</accession>
<dbReference type="PANTHER" id="PTHR13256">
    <property type="entry name" value="N-ACETYLTRANSFERASE 9"/>
    <property type="match status" value="1"/>
</dbReference>
<sequence length="252" mass="28208">MKINRETVLVGQKVVLVPYREEHVPTYHGWMQDAEIQTLTASEPLTLEEEYDMQRAWATDEDKLTFIILARQPDVAIGDVGNLVKESRMVGDVNIFFNPNHDSSDDDEANATDMDGVSKTKDAAEVYDAECEIMIAEPEFRGRGLAREALKMLMNYVTSSPTPIFSSTQAKPASSPPTKLPIPASWLTCKISLTNEPSIGLFRSLGFEKARVSEVWQEVEMRFQIEDQRTGGAENVWPDAIEAVLRWPAEAA</sequence>
<dbReference type="InterPro" id="IPR016181">
    <property type="entry name" value="Acyl_CoA_acyltransferase"/>
</dbReference>
<feature type="domain" description="N-acetyltransferase" evidence="4">
    <location>
        <begin position="34"/>
        <end position="226"/>
    </location>
</feature>
<keyword evidence="6" id="KW-1185">Reference proteome</keyword>
<dbReference type="InParanoid" id="A0A317XXB8"/>
<dbReference type="AlphaFoldDB" id="A0A317XXB8"/>
<dbReference type="Gene3D" id="3.40.630.30">
    <property type="match status" value="1"/>
</dbReference>
<dbReference type="OrthoDB" id="5043642at2759"/>
<evidence type="ECO:0000256" key="3">
    <source>
        <dbReference type="ARBA" id="ARBA00023315"/>
    </source>
</evidence>
<dbReference type="PROSITE" id="PS51186">
    <property type="entry name" value="GNAT"/>
    <property type="match status" value="1"/>
</dbReference>
<keyword evidence="2" id="KW-0808">Transferase</keyword>
<dbReference type="FunCoup" id="A0A317XXB8">
    <property type="interactions" value="203"/>
</dbReference>
<dbReference type="PANTHER" id="PTHR13256:SF16">
    <property type="entry name" value="ALPHA_BETA-TUBULIN-N-ACETYLTRANSFERASE 9"/>
    <property type="match status" value="1"/>
</dbReference>
<dbReference type="InterPro" id="IPR000182">
    <property type="entry name" value="GNAT_dom"/>
</dbReference>
<name>A0A317XXB8_9BASI</name>
<gene>
    <name evidence="5" type="ORF">BCV70DRAFT_234704</name>
</gene>
<dbReference type="STRING" id="1882483.A0A317XXB8"/>
<evidence type="ECO:0000313" key="6">
    <source>
        <dbReference type="Proteomes" id="UP000246740"/>
    </source>
</evidence>
<dbReference type="GO" id="GO:0008080">
    <property type="term" value="F:N-acetyltransferase activity"/>
    <property type="evidence" value="ECO:0007669"/>
    <property type="project" value="InterPro"/>
</dbReference>
<dbReference type="EMBL" id="KZ819188">
    <property type="protein sequence ID" value="PWZ02937.1"/>
    <property type="molecule type" value="Genomic_DNA"/>
</dbReference>
<dbReference type="Pfam" id="PF13302">
    <property type="entry name" value="Acetyltransf_3"/>
    <property type="match status" value="1"/>
</dbReference>
<organism evidence="5 6">
    <name type="scientific">Testicularia cyperi</name>
    <dbReference type="NCBI Taxonomy" id="1882483"/>
    <lineage>
        <taxon>Eukaryota</taxon>
        <taxon>Fungi</taxon>
        <taxon>Dikarya</taxon>
        <taxon>Basidiomycota</taxon>
        <taxon>Ustilaginomycotina</taxon>
        <taxon>Ustilaginomycetes</taxon>
        <taxon>Ustilaginales</taxon>
        <taxon>Anthracoideaceae</taxon>
        <taxon>Testicularia</taxon>
    </lineage>
</organism>
<protein>
    <recommendedName>
        <fullName evidence="4">N-acetyltransferase domain-containing protein</fullName>
    </recommendedName>
</protein>
<evidence type="ECO:0000256" key="2">
    <source>
        <dbReference type="ARBA" id="ARBA00022679"/>
    </source>
</evidence>
<dbReference type="SUPFAM" id="SSF55729">
    <property type="entry name" value="Acyl-CoA N-acyltransferases (Nat)"/>
    <property type="match status" value="1"/>
</dbReference>
<evidence type="ECO:0000313" key="5">
    <source>
        <dbReference type="EMBL" id="PWZ02937.1"/>
    </source>
</evidence>
<comment type="similarity">
    <text evidence="1">Belongs to the acetyltransferase family. GNAT subfamily.</text>
</comment>
<dbReference type="Proteomes" id="UP000246740">
    <property type="component" value="Unassembled WGS sequence"/>
</dbReference>
<proteinExistence type="inferred from homology"/>
<evidence type="ECO:0000259" key="4">
    <source>
        <dbReference type="PROSITE" id="PS51186"/>
    </source>
</evidence>
<evidence type="ECO:0000256" key="1">
    <source>
        <dbReference type="ARBA" id="ARBA00009342"/>
    </source>
</evidence>
<reference evidence="5 6" key="1">
    <citation type="journal article" date="2018" name="Mol. Biol. Evol.">
        <title>Broad Genomic Sampling Reveals a Smut Pathogenic Ancestry of the Fungal Clade Ustilaginomycotina.</title>
        <authorList>
            <person name="Kijpornyongpan T."/>
            <person name="Mondo S.J."/>
            <person name="Barry K."/>
            <person name="Sandor L."/>
            <person name="Lee J."/>
            <person name="Lipzen A."/>
            <person name="Pangilinan J."/>
            <person name="LaButti K."/>
            <person name="Hainaut M."/>
            <person name="Henrissat B."/>
            <person name="Grigoriev I.V."/>
            <person name="Spatafora J.W."/>
            <person name="Aime M.C."/>
        </authorList>
    </citation>
    <scope>NUCLEOTIDE SEQUENCE [LARGE SCALE GENOMIC DNA]</scope>
    <source>
        <strain evidence="5 6">MCA 3645</strain>
    </source>
</reference>
<keyword evidence="3" id="KW-0012">Acyltransferase</keyword>
<dbReference type="InterPro" id="IPR039135">
    <property type="entry name" value="NAT9-like"/>
</dbReference>